<reference evidence="2" key="1">
    <citation type="journal article" date="2019" name="Int. J. Syst. Evol. Microbiol.">
        <title>The Global Catalogue of Microorganisms (GCM) 10K type strain sequencing project: providing services to taxonomists for standard genome sequencing and annotation.</title>
        <authorList>
            <consortium name="The Broad Institute Genomics Platform"/>
            <consortium name="The Broad Institute Genome Sequencing Center for Infectious Disease"/>
            <person name="Wu L."/>
            <person name="Ma J."/>
        </authorList>
    </citation>
    <scope>NUCLEOTIDE SEQUENCE [LARGE SCALE GENOMIC DNA]</scope>
    <source>
        <strain evidence="2">NCAIM B.01391</strain>
    </source>
</reference>
<comment type="caution">
    <text evidence="1">The sequence shown here is derived from an EMBL/GenBank/DDBJ whole genome shotgun (WGS) entry which is preliminary data.</text>
</comment>
<evidence type="ECO:0000313" key="2">
    <source>
        <dbReference type="Proteomes" id="UP001596053"/>
    </source>
</evidence>
<dbReference type="EMBL" id="JBHSLW010000009">
    <property type="protein sequence ID" value="MFC5419379.1"/>
    <property type="molecule type" value="Genomic_DNA"/>
</dbReference>
<protein>
    <submittedName>
        <fullName evidence="1">Uncharacterized protein</fullName>
    </submittedName>
</protein>
<accession>A0ABW0IME4</accession>
<gene>
    <name evidence="1" type="ORF">ACFPOB_07360</name>
</gene>
<evidence type="ECO:0000313" key="1">
    <source>
        <dbReference type="EMBL" id="MFC5419379.1"/>
    </source>
</evidence>
<keyword evidence="2" id="KW-1185">Reference proteome</keyword>
<sequence length="52" mass="5523">MTCFSRQSIGSECLFTAPRALIGTTELIGQPAKIRPFIDGRPAGDDGVIIAM</sequence>
<organism evidence="1 2">
    <name type="scientific">Bosea eneae</name>
    <dbReference type="NCBI Taxonomy" id="151454"/>
    <lineage>
        <taxon>Bacteria</taxon>
        <taxon>Pseudomonadati</taxon>
        <taxon>Pseudomonadota</taxon>
        <taxon>Alphaproteobacteria</taxon>
        <taxon>Hyphomicrobiales</taxon>
        <taxon>Boseaceae</taxon>
        <taxon>Bosea</taxon>
    </lineage>
</organism>
<dbReference type="Proteomes" id="UP001596053">
    <property type="component" value="Unassembled WGS sequence"/>
</dbReference>
<dbReference type="RefSeq" id="WP_377797106.1">
    <property type="nucleotide sequence ID" value="NZ_JBHSLW010000009.1"/>
</dbReference>
<proteinExistence type="predicted"/>
<name>A0ABW0IME4_9HYPH</name>